<proteinExistence type="predicted"/>
<evidence type="ECO:0000313" key="2">
    <source>
        <dbReference type="Proteomes" id="UP000178912"/>
    </source>
</evidence>
<reference evidence="2" key="1">
    <citation type="submission" date="2016-03" db="EMBL/GenBank/DDBJ databases">
        <authorList>
            <person name="Guldener U."/>
        </authorList>
    </citation>
    <scope>NUCLEOTIDE SEQUENCE [LARGE SCALE GENOMIC DNA]</scope>
    <source>
        <strain evidence="2">04CH-RAC-A.6.1</strain>
    </source>
</reference>
<dbReference type="Proteomes" id="UP000178912">
    <property type="component" value="Unassembled WGS sequence"/>
</dbReference>
<sequence length="149" mass="16840">MGGATCYVNEEAKSHDLSRVFLPSRHFLKIQIMLREQVKLLRSTNMGGYLIDLWVYGVATLYKYLGRYRTVATSLRGYRYLPGLEVITGIWKIGAYEVVGPTLRKIIHPSHTRRRVVQSTDRKPIPGGLADSELQDWSPCKTGRLTGTG</sequence>
<dbReference type="AlphaFoldDB" id="A0A1E1K822"/>
<gene>
    <name evidence="1" type="ORF">RAG0_04298</name>
</gene>
<accession>A0A1E1K822</accession>
<evidence type="ECO:0000313" key="1">
    <source>
        <dbReference type="EMBL" id="CZS94237.1"/>
    </source>
</evidence>
<organism evidence="1 2">
    <name type="scientific">Rhynchosporium agropyri</name>
    <dbReference type="NCBI Taxonomy" id="914238"/>
    <lineage>
        <taxon>Eukaryota</taxon>
        <taxon>Fungi</taxon>
        <taxon>Dikarya</taxon>
        <taxon>Ascomycota</taxon>
        <taxon>Pezizomycotina</taxon>
        <taxon>Leotiomycetes</taxon>
        <taxon>Helotiales</taxon>
        <taxon>Ploettnerulaceae</taxon>
        <taxon>Rhynchosporium</taxon>
    </lineage>
</organism>
<dbReference type="EMBL" id="FJUX01000017">
    <property type="protein sequence ID" value="CZS94237.1"/>
    <property type="molecule type" value="Genomic_DNA"/>
</dbReference>
<keyword evidence="2" id="KW-1185">Reference proteome</keyword>
<protein>
    <submittedName>
        <fullName evidence="1">Uncharacterized protein</fullName>
    </submittedName>
</protein>
<name>A0A1E1K822_9HELO</name>